<feature type="transmembrane region" description="Helical" evidence="1">
    <location>
        <begin position="190"/>
        <end position="208"/>
    </location>
</feature>
<evidence type="ECO:0000259" key="2">
    <source>
        <dbReference type="Pfam" id="PF02517"/>
    </source>
</evidence>
<proteinExistence type="predicted"/>
<dbReference type="RefSeq" id="WP_213498234.1">
    <property type="nucleotide sequence ID" value="NZ_CP074694.1"/>
</dbReference>
<feature type="transmembrane region" description="Helical" evidence="1">
    <location>
        <begin position="325"/>
        <end position="346"/>
    </location>
</feature>
<protein>
    <submittedName>
        <fullName evidence="3">CPBP family intramembrane metalloprotease</fullName>
    </submittedName>
</protein>
<accession>A0A8E6B8B3</accession>
<organism evidence="3 4">
    <name type="scientific">Telmatocola sphagniphila</name>
    <dbReference type="NCBI Taxonomy" id="1123043"/>
    <lineage>
        <taxon>Bacteria</taxon>
        <taxon>Pseudomonadati</taxon>
        <taxon>Planctomycetota</taxon>
        <taxon>Planctomycetia</taxon>
        <taxon>Gemmatales</taxon>
        <taxon>Gemmataceae</taxon>
    </lineage>
</organism>
<dbReference type="KEGG" id="tsph:KIH39_05365"/>
<feature type="domain" description="CAAX prenyl protease 2/Lysostaphin resistance protein A-like" evidence="2">
    <location>
        <begin position="190"/>
        <end position="338"/>
    </location>
</feature>
<reference evidence="3" key="1">
    <citation type="submission" date="2021-05" db="EMBL/GenBank/DDBJ databases">
        <title>Complete genome sequence of the cellulolytic planctomycete Telmatocola sphagniphila SP2T and characterization of the first cellulase from planctomycetes.</title>
        <authorList>
            <person name="Rakitin A.L."/>
            <person name="Beletsky A.V."/>
            <person name="Naumoff D.G."/>
            <person name="Kulichevskaya I.S."/>
            <person name="Mardanov A.V."/>
            <person name="Ravin N.V."/>
            <person name="Dedysh S.N."/>
        </authorList>
    </citation>
    <scope>NUCLEOTIDE SEQUENCE</scope>
    <source>
        <strain evidence="3">SP2T</strain>
    </source>
</reference>
<dbReference type="AlphaFoldDB" id="A0A8E6B8B3"/>
<feature type="transmembrane region" description="Helical" evidence="1">
    <location>
        <begin position="149"/>
        <end position="170"/>
    </location>
</feature>
<dbReference type="EMBL" id="CP074694">
    <property type="protein sequence ID" value="QVL33344.1"/>
    <property type="molecule type" value="Genomic_DNA"/>
</dbReference>
<sequence length="350" mass="39022">MILFSAAPPDDVADISSSWSSMLALMVCYLIVLLLAAIPLIWRAVFRHGPIPTQSDIHLVQQRMLPGGVITLLAMALILIPILTAQLVGGFQKNPSTGDPAEISNRETLAMLVAFPLQFFCLAAFQMFFSIWSAQAVGMTRGSYQRAFWIWLVVTPVVFIIFQITLSFFSDADVHPIAKKLSQLDVLGKIVLSLQPVLFAPLMEEWFFRGILLKWQLQQDSSNSNAETIPYAVEIIFLIAFVFGALCDQKAGMVGMIAGVYIVMQLLSRSSWFVRKCKLLNSGWVKIIFANSILFAAIHATVWPTPIPLFFLSLALGWAALRCQGFWVAFLIHALFNSVSTVMLFFSKLY</sequence>
<evidence type="ECO:0000313" key="3">
    <source>
        <dbReference type="EMBL" id="QVL33344.1"/>
    </source>
</evidence>
<keyword evidence="4" id="KW-1185">Reference proteome</keyword>
<feature type="transmembrane region" description="Helical" evidence="1">
    <location>
        <begin position="229"/>
        <end position="246"/>
    </location>
</feature>
<feature type="transmembrane region" description="Helical" evidence="1">
    <location>
        <begin position="252"/>
        <end position="272"/>
    </location>
</feature>
<keyword evidence="3" id="KW-0482">Metalloprotease</keyword>
<dbReference type="GO" id="GO:0080120">
    <property type="term" value="P:CAAX-box protein maturation"/>
    <property type="evidence" value="ECO:0007669"/>
    <property type="project" value="UniProtKB-ARBA"/>
</dbReference>
<dbReference type="Proteomes" id="UP000676194">
    <property type="component" value="Chromosome"/>
</dbReference>
<dbReference type="InterPro" id="IPR003675">
    <property type="entry name" value="Rce1/LyrA-like_dom"/>
</dbReference>
<feature type="transmembrane region" description="Helical" evidence="1">
    <location>
        <begin position="109"/>
        <end position="129"/>
    </location>
</feature>
<keyword evidence="3" id="KW-0645">Protease</keyword>
<keyword evidence="1" id="KW-1133">Transmembrane helix</keyword>
<keyword evidence="1" id="KW-0472">Membrane</keyword>
<keyword evidence="3" id="KW-0378">Hydrolase</keyword>
<gene>
    <name evidence="3" type="ORF">KIH39_05365</name>
</gene>
<feature type="transmembrane region" description="Helical" evidence="1">
    <location>
        <begin position="67"/>
        <end position="89"/>
    </location>
</feature>
<evidence type="ECO:0000313" key="4">
    <source>
        <dbReference type="Proteomes" id="UP000676194"/>
    </source>
</evidence>
<feature type="transmembrane region" description="Helical" evidence="1">
    <location>
        <begin position="20"/>
        <end position="46"/>
    </location>
</feature>
<evidence type="ECO:0000256" key="1">
    <source>
        <dbReference type="SAM" id="Phobius"/>
    </source>
</evidence>
<dbReference type="Pfam" id="PF02517">
    <property type="entry name" value="Rce1-like"/>
    <property type="match status" value="1"/>
</dbReference>
<feature type="transmembrane region" description="Helical" evidence="1">
    <location>
        <begin position="284"/>
        <end position="305"/>
    </location>
</feature>
<name>A0A8E6B8B3_9BACT</name>
<dbReference type="GO" id="GO:0004175">
    <property type="term" value="F:endopeptidase activity"/>
    <property type="evidence" value="ECO:0007669"/>
    <property type="project" value="UniProtKB-ARBA"/>
</dbReference>
<keyword evidence="1" id="KW-0812">Transmembrane</keyword>
<dbReference type="GO" id="GO:0008237">
    <property type="term" value="F:metallopeptidase activity"/>
    <property type="evidence" value="ECO:0007669"/>
    <property type="project" value="UniProtKB-KW"/>
</dbReference>